<dbReference type="EMBL" id="LR031573">
    <property type="protein sequence ID" value="VDC92911.1"/>
    <property type="molecule type" value="Genomic_DNA"/>
</dbReference>
<protein>
    <submittedName>
        <fullName evidence="2">Uncharacterized protein</fullName>
    </submittedName>
</protein>
<sequence length="102" mass="11512">MECSVHRSHHCFDILEGMSPQDDHFNSAFLPNANFHVPIQSLPPNSSTHNNNNRSHLNPTIYHNGVSKEGREEWSLTENLQGGHVCGQRSKSKSCSNRWNSS</sequence>
<organism evidence="3">
    <name type="scientific">Brassica campestris</name>
    <name type="common">Field mustard</name>
    <dbReference type="NCBI Taxonomy" id="3711"/>
    <lineage>
        <taxon>Eukaryota</taxon>
        <taxon>Viridiplantae</taxon>
        <taxon>Streptophyta</taxon>
        <taxon>Embryophyta</taxon>
        <taxon>Tracheophyta</taxon>
        <taxon>Spermatophyta</taxon>
        <taxon>Magnoliopsida</taxon>
        <taxon>eudicotyledons</taxon>
        <taxon>Gunneridae</taxon>
        <taxon>Pentapetalae</taxon>
        <taxon>rosids</taxon>
        <taxon>malvids</taxon>
        <taxon>Brassicales</taxon>
        <taxon>Brassicaceae</taxon>
        <taxon>Brassiceae</taxon>
        <taxon>Brassica</taxon>
    </lineage>
</organism>
<feature type="compositionally biased region" description="Polar residues" evidence="1">
    <location>
        <begin position="93"/>
        <end position="102"/>
    </location>
</feature>
<feature type="region of interest" description="Disordered" evidence="1">
    <location>
        <begin position="83"/>
        <end position="102"/>
    </location>
</feature>
<accession>A0A3P6B907</accession>
<gene>
    <name evidence="3" type="ORF">BRAA02T09065Z</name>
    <name evidence="2" type="ORF">BRAPAZ1V2_A02P49420.2</name>
</gene>
<name>A0A3P6B907_BRACM</name>
<dbReference type="Gramene" id="A02p49420.2_BraZ1">
    <property type="protein sequence ID" value="A02p49420.2_BraZ1.CDS.1"/>
    <property type="gene ID" value="A02g49420.2_BraZ1"/>
</dbReference>
<feature type="compositionally biased region" description="Low complexity" evidence="1">
    <location>
        <begin position="42"/>
        <end position="60"/>
    </location>
</feature>
<evidence type="ECO:0000313" key="2">
    <source>
        <dbReference type="EMBL" id="CAG7895990.1"/>
    </source>
</evidence>
<evidence type="ECO:0000256" key="1">
    <source>
        <dbReference type="SAM" id="MobiDB-lite"/>
    </source>
</evidence>
<dbReference type="AlphaFoldDB" id="A0A3P6B907"/>
<proteinExistence type="predicted"/>
<feature type="region of interest" description="Disordered" evidence="1">
    <location>
        <begin position="40"/>
        <end position="70"/>
    </location>
</feature>
<dbReference type="EMBL" id="LS974618">
    <property type="protein sequence ID" value="CAG7895990.1"/>
    <property type="molecule type" value="Genomic_DNA"/>
</dbReference>
<reference evidence="3" key="1">
    <citation type="submission" date="2018-11" db="EMBL/GenBank/DDBJ databases">
        <authorList>
            <consortium name="Genoscope - CEA"/>
            <person name="William W."/>
        </authorList>
    </citation>
    <scope>NUCLEOTIDE SEQUENCE</scope>
</reference>
<evidence type="ECO:0000313" key="3">
    <source>
        <dbReference type="EMBL" id="VDC92911.1"/>
    </source>
</evidence>
<dbReference type="Proteomes" id="UP000694005">
    <property type="component" value="Chromosome A02"/>
</dbReference>